<dbReference type="Pfam" id="PF00188">
    <property type="entry name" value="CAP"/>
    <property type="match status" value="1"/>
</dbReference>
<dbReference type="PANTHER" id="PTHR10334">
    <property type="entry name" value="CYSTEINE-RICH SECRETORY PROTEIN-RELATED"/>
    <property type="match status" value="1"/>
</dbReference>
<evidence type="ECO:0000259" key="5">
    <source>
        <dbReference type="SMART" id="SM00198"/>
    </source>
</evidence>
<dbReference type="AlphaFoldDB" id="A0AAV8S4I0"/>
<evidence type="ECO:0000256" key="1">
    <source>
        <dbReference type="ARBA" id="ARBA00003143"/>
    </source>
</evidence>
<evidence type="ECO:0000256" key="3">
    <source>
        <dbReference type="SAM" id="MobiDB-lite"/>
    </source>
</evidence>
<evidence type="ECO:0000256" key="4">
    <source>
        <dbReference type="SAM" id="SignalP"/>
    </source>
</evidence>
<comment type="function">
    <text evidence="1">Probably involved in the defense reaction of plants against pathogens.</text>
</comment>
<dbReference type="InterPro" id="IPR035940">
    <property type="entry name" value="CAP_sf"/>
</dbReference>
<dbReference type="SUPFAM" id="SSF55797">
    <property type="entry name" value="PR-1-like"/>
    <property type="match status" value="1"/>
</dbReference>
<gene>
    <name evidence="6" type="ORF">K2173_014491</name>
</gene>
<dbReference type="InterPro" id="IPR001283">
    <property type="entry name" value="CRISP-related"/>
</dbReference>
<keyword evidence="4" id="KW-0732">Signal</keyword>
<name>A0AAV8S4I0_9ROSI</name>
<dbReference type="Gene3D" id="3.40.33.10">
    <property type="entry name" value="CAP"/>
    <property type="match status" value="1"/>
</dbReference>
<comment type="caution">
    <text evidence="6">The sequence shown here is derived from an EMBL/GenBank/DDBJ whole genome shotgun (WGS) entry which is preliminary data.</text>
</comment>
<dbReference type="GO" id="GO:0005576">
    <property type="term" value="C:extracellular region"/>
    <property type="evidence" value="ECO:0007669"/>
    <property type="project" value="InterPro"/>
</dbReference>
<dbReference type="InterPro" id="IPR014044">
    <property type="entry name" value="CAP_dom"/>
</dbReference>
<dbReference type="PROSITE" id="PS01009">
    <property type="entry name" value="CRISP_1"/>
    <property type="match status" value="1"/>
</dbReference>
<evidence type="ECO:0000313" key="6">
    <source>
        <dbReference type="EMBL" id="KAJ8747084.1"/>
    </source>
</evidence>
<feature type="compositionally biased region" description="Low complexity" evidence="3">
    <location>
        <begin position="51"/>
        <end position="60"/>
    </location>
</feature>
<keyword evidence="7" id="KW-1185">Reference proteome</keyword>
<keyword evidence="2" id="KW-0611">Plant defense</keyword>
<feature type="signal peptide" evidence="4">
    <location>
        <begin position="1"/>
        <end position="25"/>
    </location>
</feature>
<feature type="compositionally biased region" description="Pro residues" evidence="3">
    <location>
        <begin position="61"/>
        <end position="112"/>
    </location>
</feature>
<accession>A0AAV8S4I0</accession>
<feature type="domain" description="SCP" evidence="5">
    <location>
        <begin position="135"/>
        <end position="269"/>
    </location>
</feature>
<dbReference type="FunFam" id="3.40.33.10:FF:000004">
    <property type="entry name" value="CAP, cysteine-rich secretory protein, antigen 5"/>
    <property type="match status" value="1"/>
</dbReference>
<sequence>MLTFRYHLAVPILTFLVLIVSIAESHLHHHHQTDNPQNQPHPHPSHELPQSHHPPSQSQSQPPPSQNQSQPPPSQSQSQPPPSQNQSQPPPSQSQSQPPPSQNQSQPPPPHQSDPKPGSPGTGDGNKKPVYDGKQLARKFILAHNEIRLAKNVKPLSWNRTLKRYATRWANQRVDDCLLMHSPKSPYGENLFWSLKGHWTPADVVKCWADESSNYDAVTNECINNSICGHYTQLVWKATERVGCARVTCNSNKGYLYVCSYDPPEITTSRVLLVASFRSPLCILHLRPAKHSLYHHHAGHLRIILVIF</sequence>
<organism evidence="6 7">
    <name type="scientific">Erythroxylum novogranatense</name>
    <dbReference type="NCBI Taxonomy" id="1862640"/>
    <lineage>
        <taxon>Eukaryota</taxon>
        <taxon>Viridiplantae</taxon>
        <taxon>Streptophyta</taxon>
        <taxon>Embryophyta</taxon>
        <taxon>Tracheophyta</taxon>
        <taxon>Spermatophyta</taxon>
        <taxon>Magnoliopsida</taxon>
        <taxon>eudicotyledons</taxon>
        <taxon>Gunneridae</taxon>
        <taxon>Pentapetalae</taxon>
        <taxon>rosids</taxon>
        <taxon>fabids</taxon>
        <taxon>Malpighiales</taxon>
        <taxon>Erythroxylaceae</taxon>
        <taxon>Erythroxylum</taxon>
    </lineage>
</organism>
<keyword evidence="2" id="KW-0568">Pathogenesis-related protein</keyword>
<reference evidence="6 7" key="1">
    <citation type="submission" date="2021-09" db="EMBL/GenBank/DDBJ databases">
        <title>Genomic insights and catalytic innovation underlie evolution of tropane alkaloids biosynthesis.</title>
        <authorList>
            <person name="Wang Y.-J."/>
            <person name="Tian T."/>
            <person name="Huang J.-P."/>
            <person name="Huang S.-X."/>
        </authorList>
    </citation>
    <scope>NUCLEOTIDE SEQUENCE [LARGE SCALE GENOMIC DNA]</scope>
    <source>
        <strain evidence="6">KIB-2018</strain>
        <tissue evidence="6">Leaf</tissue>
    </source>
</reference>
<feature type="chain" id="PRO_5043597232" description="SCP domain-containing protein" evidence="4">
    <location>
        <begin position="26"/>
        <end position="308"/>
    </location>
</feature>
<dbReference type="PRINTS" id="PR00837">
    <property type="entry name" value="V5TPXLIKE"/>
</dbReference>
<feature type="region of interest" description="Disordered" evidence="3">
    <location>
        <begin position="29"/>
        <end position="131"/>
    </location>
</feature>
<proteinExistence type="predicted"/>
<dbReference type="SMART" id="SM00198">
    <property type="entry name" value="SCP"/>
    <property type="match status" value="1"/>
</dbReference>
<evidence type="ECO:0000256" key="2">
    <source>
        <dbReference type="ARBA" id="ARBA00023265"/>
    </source>
</evidence>
<dbReference type="Proteomes" id="UP001159364">
    <property type="component" value="Unassembled WGS sequence"/>
</dbReference>
<dbReference type="InterPro" id="IPR002413">
    <property type="entry name" value="V5_allergen-like"/>
</dbReference>
<protein>
    <recommendedName>
        <fullName evidence="5">SCP domain-containing protein</fullName>
    </recommendedName>
</protein>
<dbReference type="InterPro" id="IPR018244">
    <property type="entry name" value="Allrgn_V5/Tpx1_CS"/>
</dbReference>
<dbReference type="CDD" id="cd05381">
    <property type="entry name" value="CAP_PR-1"/>
    <property type="match status" value="1"/>
</dbReference>
<dbReference type="PRINTS" id="PR00838">
    <property type="entry name" value="V5ALLERGEN"/>
</dbReference>
<dbReference type="EMBL" id="JAIWQS010000239">
    <property type="protein sequence ID" value="KAJ8747084.1"/>
    <property type="molecule type" value="Genomic_DNA"/>
</dbReference>
<evidence type="ECO:0000313" key="7">
    <source>
        <dbReference type="Proteomes" id="UP001159364"/>
    </source>
</evidence>